<evidence type="ECO:0000256" key="2">
    <source>
        <dbReference type="ARBA" id="ARBA00022603"/>
    </source>
</evidence>
<dbReference type="RefSeq" id="WP_136964435.1">
    <property type="nucleotide sequence ID" value="NZ_CP039690.1"/>
</dbReference>
<dbReference type="GO" id="GO:0141102">
    <property type="term" value="F:tRNA (5-carboxymethylaminomethyluridine(34)-2'-O)-methyltransferase activity"/>
    <property type="evidence" value="ECO:0007669"/>
    <property type="project" value="RHEA"/>
</dbReference>
<dbReference type="PANTHER" id="PTHR42971">
    <property type="entry name" value="TRNA (CYTIDINE(34)-2'-O)-METHYLTRANSFERASE"/>
    <property type="match status" value="1"/>
</dbReference>
<keyword evidence="2 6" id="KW-0489">Methyltransferase</keyword>
<sequence>MIRIALYQPDIAQNTGTIMRLAACLGLGIDIVEPSGFPVSDRAFRRAGMDYLDHVDWRRHNDFQAFEAARRADGHRLVLMTTRAAVPYAQFVYQAGDILMAGRESAGVPDEVHDAADARIVIPMAPGLRSLNVAVAVAMVAGEALRQTGTFPGTS</sequence>
<evidence type="ECO:0000256" key="7">
    <source>
        <dbReference type="PIRSR" id="PIRSR029256-1"/>
    </source>
</evidence>
<evidence type="ECO:0000313" key="9">
    <source>
        <dbReference type="EMBL" id="QCI69028.1"/>
    </source>
</evidence>
<dbReference type="GO" id="GO:0002130">
    <property type="term" value="P:wobble position ribose methylation"/>
    <property type="evidence" value="ECO:0007669"/>
    <property type="project" value="TreeGrafter"/>
</dbReference>
<comment type="similarity">
    <text evidence="6">Belongs to the class IV-like SAM-binding methyltransferase superfamily. RNA methyltransferase TrmH family. TrmL subfamily.</text>
</comment>
<dbReference type="AlphaFoldDB" id="A0A4D7BH10"/>
<dbReference type="GO" id="GO:0141098">
    <property type="term" value="F:tRNA (cytidine(34)-2'-O)-methyltransferase activity"/>
    <property type="evidence" value="ECO:0007669"/>
    <property type="project" value="RHEA"/>
</dbReference>
<dbReference type="PANTHER" id="PTHR42971:SF1">
    <property type="entry name" value="TRNA (CYTIDINE(34)-2'-O)-METHYLTRANSFERASE"/>
    <property type="match status" value="1"/>
</dbReference>
<dbReference type="OrthoDB" id="9789043at2"/>
<feature type="binding site" evidence="6 7">
    <location>
        <position position="80"/>
    </location>
    <ligand>
        <name>S-adenosyl-L-methionine</name>
        <dbReference type="ChEBI" id="CHEBI:59789"/>
    </ligand>
</feature>
<feature type="binding site" evidence="6 7">
    <location>
        <position position="102"/>
    </location>
    <ligand>
        <name>S-adenosyl-L-methionine</name>
        <dbReference type="ChEBI" id="CHEBI:59789"/>
    </ligand>
</feature>
<evidence type="ECO:0000256" key="3">
    <source>
        <dbReference type="ARBA" id="ARBA00022679"/>
    </source>
</evidence>
<accession>A0A4D7BH10</accession>
<dbReference type="SUPFAM" id="SSF75217">
    <property type="entry name" value="alpha/beta knot"/>
    <property type="match status" value="1"/>
</dbReference>
<dbReference type="GO" id="GO:0003723">
    <property type="term" value="F:RNA binding"/>
    <property type="evidence" value="ECO:0007669"/>
    <property type="project" value="InterPro"/>
</dbReference>
<dbReference type="CDD" id="cd18094">
    <property type="entry name" value="SpoU-like_TrmL"/>
    <property type="match status" value="1"/>
</dbReference>
<keyword evidence="4 6" id="KW-0949">S-adenosyl-L-methionine</keyword>
<comment type="catalytic activity">
    <reaction evidence="6">
        <text>5-carboxymethylaminomethyluridine(34) in tRNA(Leu) + S-adenosyl-L-methionine = 5-carboxymethylaminomethyl-2'-O-methyluridine(34) in tRNA(Leu) + S-adenosyl-L-homocysteine + H(+)</text>
        <dbReference type="Rhea" id="RHEA:43088"/>
        <dbReference type="Rhea" id="RHEA-COMP:10333"/>
        <dbReference type="Rhea" id="RHEA-COMP:10334"/>
        <dbReference type="ChEBI" id="CHEBI:15378"/>
        <dbReference type="ChEBI" id="CHEBI:57856"/>
        <dbReference type="ChEBI" id="CHEBI:59789"/>
        <dbReference type="ChEBI" id="CHEBI:74508"/>
        <dbReference type="ChEBI" id="CHEBI:74511"/>
        <dbReference type="EC" id="2.1.1.207"/>
    </reaction>
</comment>
<dbReference type="InterPro" id="IPR016914">
    <property type="entry name" value="TrmL"/>
</dbReference>
<evidence type="ECO:0000256" key="5">
    <source>
        <dbReference type="ARBA" id="ARBA00022694"/>
    </source>
</evidence>
<keyword evidence="10" id="KW-1185">Reference proteome</keyword>
<dbReference type="KEGG" id="pstg:E8M01_03885"/>
<proteinExistence type="inferred from homology"/>
<dbReference type="PIRSF" id="PIRSF029256">
    <property type="entry name" value="SpoU_TrmH_prd"/>
    <property type="match status" value="1"/>
</dbReference>
<dbReference type="InterPro" id="IPR029026">
    <property type="entry name" value="tRNA_m1G_MTases_N"/>
</dbReference>
<feature type="binding site" evidence="6 7">
    <location>
        <position position="130"/>
    </location>
    <ligand>
        <name>S-adenosyl-L-methionine</name>
        <dbReference type="ChEBI" id="CHEBI:59789"/>
    </ligand>
</feature>
<dbReference type="GO" id="GO:0005737">
    <property type="term" value="C:cytoplasm"/>
    <property type="evidence" value="ECO:0007669"/>
    <property type="project" value="UniProtKB-SubCell"/>
</dbReference>
<dbReference type="HAMAP" id="MF_01885">
    <property type="entry name" value="tRNA_methyltr_TrmL"/>
    <property type="match status" value="1"/>
</dbReference>
<feature type="binding site" evidence="6 7">
    <location>
        <position position="122"/>
    </location>
    <ligand>
        <name>S-adenosyl-L-methionine</name>
        <dbReference type="ChEBI" id="CHEBI:59789"/>
    </ligand>
</feature>
<keyword evidence="5 6" id="KW-0819">tRNA processing</keyword>
<reference evidence="9 10" key="1">
    <citation type="submission" date="2019-04" db="EMBL/GenBank/DDBJ databases">
        <title>Phreatobacter aquaticus sp. nov.</title>
        <authorList>
            <person name="Choi A."/>
        </authorList>
    </citation>
    <scope>NUCLEOTIDE SEQUENCE [LARGE SCALE GENOMIC DNA]</scope>
    <source>
        <strain evidence="9 10">KCTC 52518</strain>
    </source>
</reference>
<keyword evidence="3 6" id="KW-0808">Transferase</keyword>
<feature type="domain" description="tRNA/rRNA methyltransferase SpoU type" evidence="8">
    <location>
        <begin position="2"/>
        <end position="140"/>
    </location>
</feature>
<protein>
    <recommendedName>
        <fullName evidence="6">tRNA (cytidine(34)-2'-O)-methyltransferase</fullName>
        <ecNumber evidence="6">2.1.1.207</ecNumber>
    </recommendedName>
    <alternativeName>
        <fullName evidence="6">tRNA (cytidine/uridine-2'-O-)-methyltransferase TrmL</fullName>
    </alternativeName>
</protein>
<dbReference type="EMBL" id="CP039690">
    <property type="protein sequence ID" value="QCI69028.1"/>
    <property type="molecule type" value="Genomic_DNA"/>
</dbReference>
<comment type="catalytic activity">
    <reaction evidence="6">
        <text>cytidine(34) in tRNA + S-adenosyl-L-methionine = 2'-O-methylcytidine(34) in tRNA + S-adenosyl-L-homocysteine + H(+)</text>
        <dbReference type="Rhea" id="RHEA:43084"/>
        <dbReference type="Rhea" id="RHEA-COMP:10331"/>
        <dbReference type="Rhea" id="RHEA-COMP:10332"/>
        <dbReference type="ChEBI" id="CHEBI:15378"/>
        <dbReference type="ChEBI" id="CHEBI:57856"/>
        <dbReference type="ChEBI" id="CHEBI:59789"/>
        <dbReference type="ChEBI" id="CHEBI:74495"/>
        <dbReference type="ChEBI" id="CHEBI:82748"/>
        <dbReference type="EC" id="2.1.1.207"/>
    </reaction>
</comment>
<evidence type="ECO:0000259" key="8">
    <source>
        <dbReference type="Pfam" id="PF00588"/>
    </source>
</evidence>
<comment type="subcellular location">
    <subcellularLocation>
        <location evidence="6">Cytoplasm</location>
    </subcellularLocation>
</comment>
<keyword evidence="1 6" id="KW-0963">Cytoplasm</keyword>
<dbReference type="InterPro" id="IPR029028">
    <property type="entry name" value="Alpha/beta_knot_MTases"/>
</dbReference>
<comment type="function">
    <text evidence="6">Methylates the ribose at the nucleotide 34 wobble position in the two leucyl isoacceptors tRNA(Leu)(CmAA) and tRNA(Leu)(cmnm5UmAA). Catalyzes the methyl transfer from S-adenosyl-L-methionine to the 2'-OH of the wobble nucleotide.</text>
</comment>
<evidence type="ECO:0000256" key="6">
    <source>
        <dbReference type="HAMAP-Rule" id="MF_01885"/>
    </source>
</evidence>
<evidence type="ECO:0000256" key="4">
    <source>
        <dbReference type="ARBA" id="ARBA00022691"/>
    </source>
</evidence>
<organism evidence="9 10">
    <name type="scientific">Phreatobacter stygius</name>
    <dbReference type="NCBI Taxonomy" id="1940610"/>
    <lineage>
        <taxon>Bacteria</taxon>
        <taxon>Pseudomonadati</taxon>
        <taxon>Pseudomonadota</taxon>
        <taxon>Alphaproteobacteria</taxon>
        <taxon>Hyphomicrobiales</taxon>
        <taxon>Phreatobacteraceae</taxon>
        <taxon>Phreatobacter</taxon>
    </lineage>
</organism>
<gene>
    <name evidence="6" type="primary">trmL</name>
    <name evidence="9" type="ORF">E8M01_03885</name>
</gene>
<dbReference type="InterPro" id="IPR001537">
    <property type="entry name" value="SpoU_MeTrfase"/>
</dbReference>
<dbReference type="Proteomes" id="UP000298781">
    <property type="component" value="Chromosome"/>
</dbReference>
<dbReference type="Gene3D" id="3.40.1280.10">
    <property type="match status" value="1"/>
</dbReference>
<dbReference type="Pfam" id="PF00588">
    <property type="entry name" value="SpoU_methylase"/>
    <property type="match status" value="1"/>
</dbReference>
<evidence type="ECO:0000313" key="10">
    <source>
        <dbReference type="Proteomes" id="UP000298781"/>
    </source>
</evidence>
<dbReference type="EC" id="2.1.1.207" evidence="6"/>
<comment type="subunit">
    <text evidence="6">Homodimer.</text>
</comment>
<evidence type="ECO:0000256" key="1">
    <source>
        <dbReference type="ARBA" id="ARBA00022490"/>
    </source>
</evidence>
<name>A0A4D7BH10_9HYPH</name>